<evidence type="ECO:0000313" key="1">
    <source>
        <dbReference type="EMBL" id="MFH6770896.1"/>
    </source>
</evidence>
<reference evidence="1 2" key="1">
    <citation type="submission" date="2024-02" db="EMBL/GenBank/DDBJ databases">
        <title>A Gaetbulibacter species isolated from tidal flats and genomic insights of their niches.</title>
        <authorList>
            <person name="Ye Y."/>
        </authorList>
    </citation>
    <scope>NUCLEOTIDE SEQUENCE [LARGE SCALE GENOMIC DNA]</scope>
    <source>
        <strain evidence="1 2">KYW382</strain>
    </source>
</reference>
<name>A0ABW7MVP6_9FLAO</name>
<keyword evidence="2" id="KW-1185">Reference proteome</keyword>
<dbReference type="Gene3D" id="3.40.50.150">
    <property type="entry name" value="Vaccinia Virus protein VP39"/>
    <property type="match status" value="1"/>
</dbReference>
<protein>
    <submittedName>
        <fullName evidence="1">Uncharacterized protein</fullName>
    </submittedName>
</protein>
<dbReference type="Proteomes" id="UP001610100">
    <property type="component" value="Unassembled WGS sequence"/>
</dbReference>
<dbReference type="InterPro" id="IPR029063">
    <property type="entry name" value="SAM-dependent_MTases_sf"/>
</dbReference>
<sequence>MKQKLKTALAFAKNIFETGAISETSRDAEIAICKHLSNAPNKVFVEFGIGHGNITQEILNSISKTSKLYAFEVNKDFCDHVKETIPDERLIVINEGAEKIKEFVKEPVNGVVSSIPFSFFSKEKAFAILQDAYDLMEDNAYFNQVLYTKFNFKKFQKVFDDCKMSSNKKLLTEYIYYCKKSKS</sequence>
<organism evidence="1 2">
    <name type="scientific">Gaetbulibacter aestuarii</name>
    <dbReference type="NCBI Taxonomy" id="1502358"/>
    <lineage>
        <taxon>Bacteria</taxon>
        <taxon>Pseudomonadati</taxon>
        <taxon>Bacteroidota</taxon>
        <taxon>Flavobacteriia</taxon>
        <taxon>Flavobacteriales</taxon>
        <taxon>Flavobacteriaceae</taxon>
        <taxon>Gaetbulibacter</taxon>
    </lineage>
</organism>
<accession>A0ABW7MVP6</accession>
<comment type="caution">
    <text evidence="1">The sequence shown here is derived from an EMBL/GenBank/DDBJ whole genome shotgun (WGS) entry which is preliminary data.</text>
</comment>
<dbReference type="SUPFAM" id="SSF53335">
    <property type="entry name" value="S-adenosyl-L-methionine-dependent methyltransferases"/>
    <property type="match status" value="1"/>
</dbReference>
<evidence type="ECO:0000313" key="2">
    <source>
        <dbReference type="Proteomes" id="UP001610100"/>
    </source>
</evidence>
<proteinExistence type="predicted"/>
<gene>
    <name evidence="1" type="ORF">V8G58_03035</name>
</gene>
<dbReference type="RefSeq" id="WP_344739585.1">
    <property type="nucleotide sequence ID" value="NZ_BAABAY010000001.1"/>
</dbReference>
<dbReference type="EMBL" id="JBAWKB010000001">
    <property type="protein sequence ID" value="MFH6770896.1"/>
    <property type="molecule type" value="Genomic_DNA"/>
</dbReference>